<dbReference type="InterPro" id="IPR015797">
    <property type="entry name" value="NUDIX_hydrolase-like_dom_sf"/>
</dbReference>
<dbReference type="AlphaFoldDB" id="A0A940YF08"/>
<dbReference type="PANTHER" id="PTHR23131">
    <property type="entry name" value="ENDORIBONUCLEASE LACTB2"/>
    <property type="match status" value="1"/>
</dbReference>
<dbReference type="InterPro" id="IPR001279">
    <property type="entry name" value="Metallo-B-lactamas"/>
</dbReference>
<dbReference type="GO" id="GO:0003824">
    <property type="term" value="F:catalytic activity"/>
    <property type="evidence" value="ECO:0007669"/>
    <property type="project" value="UniProtKB-ARBA"/>
</dbReference>
<reference evidence="2" key="1">
    <citation type="submission" date="2021-04" db="EMBL/GenBank/DDBJ databases">
        <title>The genome sequence of Ideonella sp. 4Y11.</title>
        <authorList>
            <person name="Liu Y."/>
        </authorList>
    </citation>
    <scope>NUCLEOTIDE SEQUENCE</scope>
    <source>
        <strain evidence="2">4Y11</strain>
    </source>
</reference>
<dbReference type="SUPFAM" id="SSF55811">
    <property type="entry name" value="Nudix"/>
    <property type="match status" value="1"/>
</dbReference>
<dbReference type="CDD" id="cd18870">
    <property type="entry name" value="NUDIX_AcylCoAdiphos_Nudt19"/>
    <property type="match status" value="1"/>
</dbReference>
<evidence type="ECO:0000313" key="2">
    <source>
        <dbReference type="EMBL" id="MBQ0959013.1"/>
    </source>
</evidence>
<gene>
    <name evidence="2" type="ORF">KAK06_08575</name>
</gene>
<feature type="domain" description="Nudix hydrolase" evidence="1">
    <location>
        <begin position="15"/>
        <end position="210"/>
    </location>
</feature>
<dbReference type="InterPro" id="IPR000086">
    <property type="entry name" value="NUDIX_hydrolase_dom"/>
</dbReference>
<keyword evidence="3" id="KW-1185">Reference proteome</keyword>
<protein>
    <submittedName>
        <fullName evidence="2">MBL fold metallo-hydrolase</fullName>
    </submittedName>
</protein>
<dbReference type="Gene3D" id="1.10.10.10">
    <property type="entry name" value="Winged helix-like DNA-binding domain superfamily/Winged helix DNA-binding domain"/>
    <property type="match status" value="1"/>
</dbReference>
<dbReference type="EMBL" id="JAGQDE010000006">
    <property type="protein sequence ID" value="MBQ0959013.1"/>
    <property type="molecule type" value="Genomic_DNA"/>
</dbReference>
<name>A0A940YF08_9BURK</name>
<evidence type="ECO:0000259" key="1">
    <source>
        <dbReference type="PROSITE" id="PS51462"/>
    </source>
</evidence>
<dbReference type="Gene3D" id="3.90.79.10">
    <property type="entry name" value="Nucleoside Triphosphate Pyrophosphohydrolase"/>
    <property type="match status" value="1"/>
</dbReference>
<comment type="caution">
    <text evidence="2">The sequence shown here is derived from an EMBL/GenBank/DDBJ whole genome shotgun (WGS) entry which is preliminary data.</text>
</comment>
<dbReference type="PROSITE" id="PS51462">
    <property type="entry name" value="NUDIX"/>
    <property type="match status" value="1"/>
</dbReference>
<accession>A0A940YF08</accession>
<dbReference type="Proteomes" id="UP000678374">
    <property type="component" value="Unassembled WGS sequence"/>
</dbReference>
<dbReference type="Gene3D" id="3.60.15.10">
    <property type="entry name" value="Ribonuclease Z/Hydroxyacylglutathione hydrolase-like"/>
    <property type="match status" value="1"/>
</dbReference>
<dbReference type="SMART" id="SM00849">
    <property type="entry name" value="Lactamase_B"/>
    <property type="match status" value="1"/>
</dbReference>
<organism evidence="2 3">
    <name type="scientific">Ideonella aquatica</name>
    <dbReference type="NCBI Taxonomy" id="2824119"/>
    <lineage>
        <taxon>Bacteria</taxon>
        <taxon>Pseudomonadati</taxon>
        <taxon>Pseudomonadota</taxon>
        <taxon>Betaproteobacteria</taxon>
        <taxon>Burkholderiales</taxon>
        <taxon>Sphaerotilaceae</taxon>
        <taxon>Ideonella</taxon>
    </lineage>
</organism>
<dbReference type="RefSeq" id="WP_210801534.1">
    <property type="nucleotide sequence ID" value="NZ_JAGQDE010000006.1"/>
</dbReference>
<proteinExistence type="predicted"/>
<dbReference type="Pfam" id="PF00293">
    <property type="entry name" value="NUDIX"/>
    <property type="match status" value="1"/>
</dbReference>
<dbReference type="SUPFAM" id="SSF56281">
    <property type="entry name" value="Metallo-hydrolase/oxidoreductase"/>
    <property type="match status" value="1"/>
</dbReference>
<dbReference type="Pfam" id="PF00753">
    <property type="entry name" value="Lactamase_B"/>
    <property type="match status" value="1"/>
</dbReference>
<dbReference type="InterPro" id="IPR050662">
    <property type="entry name" value="Sec-metab_biosynth-thioest"/>
</dbReference>
<dbReference type="CDD" id="cd16278">
    <property type="entry name" value="metallo-hydrolase-like_MBL-fold"/>
    <property type="match status" value="1"/>
</dbReference>
<dbReference type="InterPro" id="IPR036388">
    <property type="entry name" value="WH-like_DNA-bd_sf"/>
</dbReference>
<evidence type="ECO:0000313" key="3">
    <source>
        <dbReference type="Proteomes" id="UP000678374"/>
    </source>
</evidence>
<dbReference type="InterPro" id="IPR041516">
    <property type="entry name" value="LACTB2_WH"/>
</dbReference>
<sequence length="552" mass="59743">MPPIPLNPNDPDLAGARLAASVVVLRDGATGPEVLMLRRAERDGDIRSGVWVFPGGVLDATDGELHARCDGEDDAAHSTRLGLARGALDYAVAAVRECFEEVGLLFAHGPLQAAVAERHAVQRGEDFVALCQRHDLRLATSALVYHSHWLTPPGIAKRFDTRFYVARLPEGQQPQADEGEALEIAWLTPAQALDKERHLKLLPVTRRTLQDLGRFTSVQAILDEAAARVNPPRHMPRLGCNAQGVRPVLPDEWAYAEIGRLDPQGRGDVWFELPPLRAVPLSERVTRVTCANGSVMTGPGTNTYLIGAPGGPLAVLDPGPDDADTEAHLEAVLQAAAGRPITRIVVTHTHKDHSPAVQRLRMLTGATLVGLAARHPEWQDTLFAPDLAPADGERLLLGPGCTLRAVHTPGHAANHVCWLLEEERLLFTGDHVMQGSTVVINPPDGDMAAYLGALEKLLAIELDWFAPGHGFLMARPHDELRKLIAHRLAREAKVLDALRTLGPCTDEALVPTVYGDVPSSRHALALRSLRAHLGKLLAEGRVRDDAGQLRLG</sequence>
<dbReference type="Pfam" id="PF17778">
    <property type="entry name" value="WHD_BLACT"/>
    <property type="match status" value="1"/>
</dbReference>
<dbReference type="InterPro" id="IPR036866">
    <property type="entry name" value="RibonucZ/Hydroxyglut_hydro"/>
</dbReference>
<dbReference type="PANTHER" id="PTHR23131:SF0">
    <property type="entry name" value="ENDORIBONUCLEASE LACTB2"/>
    <property type="match status" value="1"/>
</dbReference>